<dbReference type="GO" id="GO:0003677">
    <property type="term" value="F:DNA binding"/>
    <property type="evidence" value="ECO:0007669"/>
    <property type="project" value="UniProtKB-UniRule"/>
</dbReference>
<dbReference type="InterPro" id="IPR050624">
    <property type="entry name" value="HTH-type_Tx_Regulator"/>
</dbReference>
<feature type="domain" description="HTH tetR-type" evidence="3">
    <location>
        <begin position="5"/>
        <end position="65"/>
    </location>
</feature>
<dbReference type="InterPro" id="IPR009057">
    <property type="entry name" value="Homeodomain-like_sf"/>
</dbReference>
<dbReference type="PANTHER" id="PTHR43479">
    <property type="entry name" value="ACREF/ENVCD OPERON REPRESSOR-RELATED"/>
    <property type="match status" value="1"/>
</dbReference>
<proteinExistence type="predicted"/>
<evidence type="ECO:0000259" key="3">
    <source>
        <dbReference type="PROSITE" id="PS50977"/>
    </source>
</evidence>
<gene>
    <name evidence="4" type="ORF">IAA83_02660</name>
</gene>
<dbReference type="AlphaFoldDB" id="A0A9D1F8E8"/>
<reference evidence="4" key="2">
    <citation type="journal article" date="2021" name="PeerJ">
        <title>Extensive microbial diversity within the chicken gut microbiome revealed by metagenomics and culture.</title>
        <authorList>
            <person name="Gilroy R."/>
            <person name="Ravi A."/>
            <person name="Getino M."/>
            <person name="Pursley I."/>
            <person name="Horton D.L."/>
            <person name="Alikhan N.F."/>
            <person name="Baker D."/>
            <person name="Gharbi K."/>
            <person name="Hall N."/>
            <person name="Watson M."/>
            <person name="Adriaenssens E.M."/>
            <person name="Foster-Nyarko E."/>
            <person name="Jarju S."/>
            <person name="Secka A."/>
            <person name="Antonio M."/>
            <person name="Oren A."/>
            <person name="Chaudhuri R.R."/>
            <person name="La Ragione R."/>
            <person name="Hildebrand F."/>
            <person name="Pallen M.J."/>
        </authorList>
    </citation>
    <scope>NUCLEOTIDE SEQUENCE</scope>
    <source>
        <strain evidence="4">ChiBcec16-1751</strain>
    </source>
</reference>
<dbReference type="Proteomes" id="UP000886741">
    <property type="component" value="Unassembled WGS sequence"/>
</dbReference>
<dbReference type="SUPFAM" id="SSF46689">
    <property type="entry name" value="Homeodomain-like"/>
    <property type="match status" value="1"/>
</dbReference>
<reference evidence="4" key="1">
    <citation type="submission" date="2020-10" db="EMBL/GenBank/DDBJ databases">
        <authorList>
            <person name="Gilroy R."/>
        </authorList>
    </citation>
    <scope>NUCLEOTIDE SEQUENCE</scope>
    <source>
        <strain evidence="4">ChiBcec16-1751</strain>
    </source>
</reference>
<name>A0A9D1F8E8_9FIRM</name>
<evidence type="ECO:0000256" key="2">
    <source>
        <dbReference type="PROSITE-ProRule" id="PRU00335"/>
    </source>
</evidence>
<organism evidence="4 5">
    <name type="scientific">Candidatus Avoscillospira avistercoris</name>
    <dbReference type="NCBI Taxonomy" id="2840707"/>
    <lineage>
        <taxon>Bacteria</taxon>
        <taxon>Bacillati</taxon>
        <taxon>Bacillota</taxon>
        <taxon>Clostridia</taxon>
        <taxon>Eubacteriales</taxon>
        <taxon>Oscillospiraceae</taxon>
        <taxon>Oscillospiraceae incertae sedis</taxon>
        <taxon>Candidatus Avoscillospira</taxon>
    </lineage>
</organism>
<evidence type="ECO:0000313" key="5">
    <source>
        <dbReference type="Proteomes" id="UP000886741"/>
    </source>
</evidence>
<dbReference type="PROSITE" id="PS50977">
    <property type="entry name" value="HTH_TETR_2"/>
    <property type="match status" value="1"/>
</dbReference>
<dbReference type="Pfam" id="PF14278">
    <property type="entry name" value="TetR_C_8"/>
    <property type="match status" value="1"/>
</dbReference>
<protein>
    <submittedName>
        <fullName evidence="4">TetR/AcrR family transcriptional regulator C-terminal domain-containing protein</fullName>
    </submittedName>
</protein>
<sequence>MADSNITKRALANSLKELMAEQPFDKINVAQICERCNMNRKSFYYHFKDKYDLVNWIFDTEFIMLLKKEHLGTKYQERWAFIEKINLYFYQNHAFYRKALQIKGQNSFSDHFREYIRPLLAERISWMFGAERPDEFTLDFLADAVICAMERWLLARECMPPEEFLKKIKTLTEECARFICRELYQAEQESAQQNG</sequence>
<accession>A0A9D1F8E8</accession>
<dbReference type="Pfam" id="PF00440">
    <property type="entry name" value="TetR_N"/>
    <property type="match status" value="1"/>
</dbReference>
<dbReference type="InterPro" id="IPR039532">
    <property type="entry name" value="TetR_C_Firmicutes"/>
</dbReference>
<feature type="DNA-binding region" description="H-T-H motif" evidence="2">
    <location>
        <begin position="28"/>
        <end position="47"/>
    </location>
</feature>
<keyword evidence="1 2" id="KW-0238">DNA-binding</keyword>
<dbReference type="Gene3D" id="1.10.357.10">
    <property type="entry name" value="Tetracycline Repressor, domain 2"/>
    <property type="match status" value="1"/>
</dbReference>
<dbReference type="PANTHER" id="PTHR43479:SF7">
    <property type="entry name" value="TETR-FAMILY TRANSCRIPTIONAL REGULATOR"/>
    <property type="match status" value="1"/>
</dbReference>
<evidence type="ECO:0000313" key="4">
    <source>
        <dbReference type="EMBL" id="HIS64258.1"/>
    </source>
</evidence>
<dbReference type="InterPro" id="IPR001647">
    <property type="entry name" value="HTH_TetR"/>
</dbReference>
<dbReference type="EMBL" id="DVJJ01000050">
    <property type="protein sequence ID" value="HIS64258.1"/>
    <property type="molecule type" value="Genomic_DNA"/>
</dbReference>
<comment type="caution">
    <text evidence="4">The sequence shown here is derived from an EMBL/GenBank/DDBJ whole genome shotgun (WGS) entry which is preliminary data.</text>
</comment>
<evidence type="ECO:0000256" key="1">
    <source>
        <dbReference type="ARBA" id="ARBA00023125"/>
    </source>
</evidence>